<evidence type="ECO:0000313" key="4">
    <source>
        <dbReference type="Proteomes" id="UP000179797"/>
    </source>
</evidence>
<accession>A0A1S1YUH2</accession>
<dbReference type="OrthoDB" id="9758333at2"/>
<dbReference type="SUPFAM" id="SSF49785">
    <property type="entry name" value="Galactose-binding domain-like"/>
    <property type="match status" value="2"/>
</dbReference>
<evidence type="ECO:0000259" key="2">
    <source>
        <dbReference type="SMART" id="SM00635"/>
    </source>
</evidence>
<feature type="domain" description="BIG2" evidence="2">
    <location>
        <begin position="616"/>
        <end position="693"/>
    </location>
</feature>
<feature type="signal peptide" evidence="1">
    <location>
        <begin position="1"/>
        <end position="19"/>
    </location>
</feature>
<dbReference type="InterPro" id="IPR008979">
    <property type="entry name" value="Galactose-bd-like_sf"/>
</dbReference>
<dbReference type="Gene3D" id="3.20.20.80">
    <property type="entry name" value="Glycosidases"/>
    <property type="match status" value="1"/>
</dbReference>
<dbReference type="Pfam" id="PF18962">
    <property type="entry name" value="Por_Secre_tail"/>
    <property type="match status" value="1"/>
</dbReference>
<keyword evidence="1" id="KW-0732">Signal</keyword>
<name>A0A1S1YUH2_FLAPC</name>
<dbReference type="STRING" id="915059.NH26_24105"/>
<organism evidence="3 4">
    <name type="scientific">Flammeovirga pacifica</name>
    <dbReference type="NCBI Taxonomy" id="915059"/>
    <lineage>
        <taxon>Bacteria</taxon>
        <taxon>Pseudomonadati</taxon>
        <taxon>Bacteroidota</taxon>
        <taxon>Cytophagia</taxon>
        <taxon>Cytophagales</taxon>
        <taxon>Flammeovirgaceae</taxon>
        <taxon>Flammeovirga</taxon>
    </lineage>
</organism>
<reference evidence="3 4" key="1">
    <citation type="journal article" date="2012" name="Int. J. Syst. Evol. Microbiol.">
        <title>Flammeovirga pacifica sp. nov., isolated from deep-sea sediment.</title>
        <authorList>
            <person name="Xu H."/>
            <person name="Fu Y."/>
            <person name="Yang N."/>
            <person name="Ding Z."/>
            <person name="Lai Q."/>
            <person name="Zeng R."/>
        </authorList>
    </citation>
    <scope>NUCLEOTIDE SEQUENCE [LARGE SCALE GENOMIC DNA]</scope>
    <source>
        <strain evidence="4">DSM 24597 / LMG 26175 / WPAGA1</strain>
    </source>
</reference>
<evidence type="ECO:0000313" key="3">
    <source>
        <dbReference type="EMBL" id="OHX64656.1"/>
    </source>
</evidence>
<gene>
    <name evidence="3" type="ORF">NH26_24105</name>
</gene>
<comment type="caution">
    <text evidence="3">The sequence shown here is derived from an EMBL/GenBank/DDBJ whole genome shotgun (WGS) entry which is preliminary data.</text>
</comment>
<dbReference type="InterPro" id="IPR003343">
    <property type="entry name" value="Big_2"/>
</dbReference>
<dbReference type="Gene3D" id="2.60.120.260">
    <property type="entry name" value="Galactose-binding domain-like"/>
    <property type="match status" value="2"/>
</dbReference>
<sequence length="1011" mass="111492">MNLKLTYLVILFASLTASAQKVQLTVNGTQRSHTIHPNIQGQGLSYSVETDSIYEDGAMAQLFKDVGAGFLRWPGGTPTSMYHWNDLGAGWVDNWNPNYPEEWTPHPSEFMDLDEYMTLTRAAGTQPMVGINMSSGMEWGRVDDGVAEAVALVKYCIDNDFDAKCFFLDNETYHHGNGYNKDMRGDGGHWTAANYAQQINLYADSIKKYIPDAKFFINWRDQFSNNVSDYETLLTVAGHNIDYVDVHWYWKWGVSNWADWKAKTPMEYETASYDGGSYVEEVAYFNNLAASLGKSHIKVAVLEWNIAPGDHNSNPDHTEYMTALMQSEMQMQFMQAGIEYASMWTSHWKESSKSEFLTLINSDNDHAPSASAAMFELYHHAIGGQITSSSVSDSNIMTTTVVKGNKTYVYLLNKNDENKSVEFNFNNLNVTSVDQALRFSDPGELSPISLWNSTTTGNYVASIQANSLTMVSFNYEANTELLFNGDFENGLSSWDSWNSPTVTSDAQNGNSAIKIENSGSFNQWVTVEPSTTYKLTAFVKTDNSAKKVVLGVGNNGGNIATKDIFSTSYKEHEVVFTTDANTTSVQAWVWLPESNGTSAYADNMSLTKVEEVSNEPVTSLSLSHENETVYSSTTLKVSATILPTNASDKSVVWESDNTATATVNANGLVTALTPGTATITATTNDGGFTANTTITVIAAQVNGIISPIQGNSYDIASGIDFSFSAAPETKYIYVYDMDWNLISSLTTPNLTFSYTPTATGDVTYRYIFQDANWKDVGNGTVDVSITATVLNADFELGLNSWGNYGGTTTETLNPHNGNTSLKINARGGASQFISLKKNTDYQVSFYAKVEDPSVVAKFNIKNALGTKYFEQNIVESIYTQFTINFTTDNEGEEAKIGFWRGNNAVGAAYLDDVVISEVTSSARKITPETLEKELEELVIYPNPSSDFITFRLNNVEGEKLLQIYDLVGQSVLQASFDSSIKVPVSKLSKGTYIVVVTDQNGHRVPSKFIVK</sequence>
<proteinExistence type="predicted"/>
<dbReference type="EMBL" id="JRYR02000002">
    <property type="protein sequence ID" value="OHX64656.1"/>
    <property type="molecule type" value="Genomic_DNA"/>
</dbReference>
<dbReference type="NCBIfam" id="TIGR04183">
    <property type="entry name" value="Por_Secre_tail"/>
    <property type="match status" value="1"/>
</dbReference>
<dbReference type="Gene3D" id="2.60.40.1080">
    <property type="match status" value="1"/>
</dbReference>
<dbReference type="InterPro" id="IPR017853">
    <property type="entry name" value="GH"/>
</dbReference>
<dbReference type="InterPro" id="IPR008964">
    <property type="entry name" value="Invasin/intimin_cell_adhesion"/>
</dbReference>
<dbReference type="InterPro" id="IPR026444">
    <property type="entry name" value="Secre_tail"/>
</dbReference>
<dbReference type="SUPFAM" id="SSF51445">
    <property type="entry name" value="(Trans)glycosidases"/>
    <property type="match status" value="1"/>
</dbReference>
<dbReference type="RefSeq" id="WP_044217253.1">
    <property type="nucleotide sequence ID" value="NZ_JRYR02000002.1"/>
</dbReference>
<dbReference type="SUPFAM" id="SSF49373">
    <property type="entry name" value="Invasin/intimin cell-adhesion fragments"/>
    <property type="match status" value="1"/>
</dbReference>
<feature type="chain" id="PRO_5010185753" description="BIG2 domain-containing protein" evidence="1">
    <location>
        <begin position="20"/>
        <end position="1011"/>
    </location>
</feature>
<protein>
    <recommendedName>
        <fullName evidence="2">BIG2 domain-containing protein</fullName>
    </recommendedName>
</protein>
<keyword evidence="4" id="KW-1185">Reference proteome</keyword>
<dbReference type="AlphaFoldDB" id="A0A1S1YUH2"/>
<dbReference type="Pfam" id="PF02368">
    <property type="entry name" value="Big_2"/>
    <property type="match status" value="1"/>
</dbReference>
<dbReference type="Proteomes" id="UP000179797">
    <property type="component" value="Unassembled WGS sequence"/>
</dbReference>
<dbReference type="SMART" id="SM00635">
    <property type="entry name" value="BID_2"/>
    <property type="match status" value="1"/>
</dbReference>
<evidence type="ECO:0000256" key="1">
    <source>
        <dbReference type="SAM" id="SignalP"/>
    </source>
</evidence>